<dbReference type="RefSeq" id="WP_310885339.1">
    <property type="nucleotide sequence ID" value="NZ_CP121646.1"/>
</dbReference>
<feature type="compositionally biased region" description="Basic and acidic residues" evidence="1">
    <location>
        <begin position="46"/>
        <end position="56"/>
    </location>
</feature>
<evidence type="ECO:0000313" key="3">
    <source>
        <dbReference type="EMBL" id="WFU62681.1"/>
    </source>
</evidence>
<feature type="region of interest" description="Disordered" evidence="1">
    <location>
        <begin position="46"/>
        <end position="66"/>
    </location>
</feature>
<feature type="transmembrane region" description="Helical" evidence="2">
    <location>
        <begin position="288"/>
        <end position="306"/>
    </location>
</feature>
<evidence type="ECO:0000256" key="1">
    <source>
        <dbReference type="SAM" id="MobiDB-lite"/>
    </source>
</evidence>
<dbReference type="Proteomes" id="UP001221546">
    <property type="component" value="Chromosome"/>
</dbReference>
<evidence type="ECO:0000256" key="2">
    <source>
        <dbReference type="SAM" id="Phobius"/>
    </source>
</evidence>
<keyword evidence="2" id="KW-1133">Transmembrane helix</keyword>
<feature type="transmembrane region" description="Helical" evidence="2">
    <location>
        <begin position="162"/>
        <end position="181"/>
    </location>
</feature>
<proteinExistence type="predicted"/>
<organism evidence="3 4">
    <name type="scientific">Bradyrhizobium brasilense</name>
    <dbReference type="NCBI Taxonomy" id="1419277"/>
    <lineage>
        <taxon>Bacteria</taxon>
        <taxon>Pseudomonadati</taxon>
        <taxon>Pseudomonadota</taxon>
        <taxon>Alphaproteobacteria</taxon>
        <taxon>Hyphomicrobiales</taxon>
        <taxon>Nitrobacteraceae</taxon>
        <taxon>Bradyrhizobium</taxon>
    </lineage>
</organism>
<name>A0ABY8JDJ3_9BRAD</name>
<feature type="transmembrane region" description="Helical" evidence="2">
    <location>
        <begin position="233"/>
        <end position="256"/>
    </location>
</feature>
<keyword evidence="4" id="KW-1185">Reference proteome</keyword>
<keyword evidence="2" id="KW-0472">Membrane</keyword>
<protein>
    <submittedName>
        <fullName evidence="3">YrzE family protein</fullName>
    </submittedName>
</protein>
<gene>
    <name evidence="3" type="ORF">QA636_35415</name>
</gene>
<reference evidence="3 4" key="1">
    <citation type="submission" date="2023-04" db="EMBL/GenBank/DDBJ databases">
        <title>Australian commercial rhizobial inoculants.</title>
        <authorList>
            <person name="Kohlmeier M.G."/>
            <person name="O'Hara G.W."/>
            <person name="Colombi E."/>
            <person name="Ramsay J.P."/>
            <person name="Terpolilli J."/>
        </authorList>
    </citation>
    <scope>NUCLEOTIDE SEQUENCE [LARGE SCALE GENOMIC DNA]</scope>
    <source>
        <strain evidence="3 4">CB627</strain>
    </source>
</reference>
<sequence>MNSTTKRPSAIARLRALLGQAPHDYRPATQVFLDLDVQSNAREMALTDRGSERGTENRPQSSAETLDDVEHQVVERIESHKQDAHGLYLEHLHTYDQRVAALNFEERFTVIQQAAPEAVGDFAAEASLGRDELFALRRRLHESEAEREGFRVKHGITRPARLVSLGSGLLKAGVLAVLFIIETAINGSFLAKASEQGYLGGIVQAIVFAAFNILVSFLWGLVPLRLINRRSTIVKFAGILSFAIYLLFAFALNLTLAHLREVPPTLGIEPGQEVLKHVLTAPFDLTDVMSWLLFGVGFMFSLIAMVDGLTFFDPHVGYAGLERRWNDASLNFTNTKAELIERLRSIRDDASEAMNDAARDLTVRRSELDALLQARSRLAQRFVEHQAQIERACNALLQTYREANRRARSTDAPSYFDRPYKLDRIVPAPVEPDADHKEDLRRSIVQAQETLRAQTQAINDAFDSEVRSYKEIDQFFPEAASGKAST</sequence>
<dbReference type="EMBL" id="CP121646">
    <property type="protein sequence ID" value="WFU62681.1"/>
    <property type="molecule type" value="Genomic_DNA"/>
</dbReference>
<feature type="transmembrane region" description="Helical" evidence="2">
    <location>
        <begin position="201"/>
        <end position="221"/>
    </location>
</feature>
<keyword evidence="2" id="KW-0812">Transmembrane</keyword>
<accession>A0ABY8JDJ3</accession>
<evidence type="ECO:0000313" key="4">
    <source>
        <dbReference type="Proteomes" id="UP001221546"/>
    </source>
</evidence>